<dbReference type="Pfam" id="PF00795">
    <property type="entry name" value="CN_hydrolase"/>
    <property type="match status" value="1"/>
</dbReference>
<evidence type="ECO:0000313" key="7">
    <source>
        <dbReference type="Proteomes" id="UP001595937"/>
    </source>
</evidence>
<sequence length="515" mass="53421">MSSQPHETSATTFAIVLAGGASSRLGGTDKTRMEVAGATTLERVLRSAHVDERIVVGPAGDGGPDLARIHGARFVLEDPPRSGPLAALARGVAEISGDLSDGPGGGATVLVLGGDMPLLRAETLTALTSTSASEQKVAALAGSDGHVQYLCAAWPLARLRAALDALEQSDGGWANLSLRRLYDQLGADELLTRRAAGAEDSDIDTPEALGAARDAAGPRIALAQIEVSEDVEVTRRTVRAAVAEAAAAGAQLVLLPEATLTPFGTDLHAIADAHHDSFEQLIQELATTHRLVVVAGSFTPADGGRVHNTVIARGPDDENRPADEDGPADENGPADEPLAADAAGAIGEPGAVRAEYRKIHLFDAYGSRESETVAPGEELVVIDLGGARLGIATCYDVRFPEQFSALARRGAQAILLPLAWADGPGKSEQLRLLLQARALDSTTVVLAADQAPPAQYTGKAARGIGQSAVIGPLGQIRQELGREPGLLVVDLDLEEVRDARAALPVLEHGVPLPRD</sequence>
<feature type="compositionally biased region" description="Basic and acidic residues" evidence="4">
    <location>
        <begin position="314"/>
        <end position="323"/>
    </location>
</feature>
<keyword evidence="6" id="KW-0378">Hydrolase</keyword>
<accession>A0ABW0FCC3</accession>
<reference evidence="7" key="1">
    <citation type="journal article" date="2019" name="Int. J. Syst. Evol. Microbiol.">
        <title>The Global Catalogue of Microorganisms (GCM) 10K type strain sequencing project: providing services to taxonomists for standard genome sequencing and annotation.</title>
        <authorList>
            <consortium name="The Broad Institute Genomics Platform"/>
            <consortium name="The Broad Institute Genome Sequencing Center for Infectious Disease"/>
            <person name="Wu L."/>
            <person name="Ma J."/>
        </authorList>
    </citation>
    <scope>NUCLEOTIDE SEQUENCE [LARGE SCALE GENOMIC DNA]</scope>
    <source>
        <strain evidence="7">CGMCC 1.16455</strain>
    </source>
</reference>
<evidence type="ECO:0000313" key="6">
    <source>
        <dbReference type="EMBL" id="MFC5297092.1"/>
    </source>
</evidence>
<dbReference type="Proteomes" id="UP001595937">
    <property type="component" value="Unassembled WGS sequence"/>
</dbReference>
<dbReference type="InterPro" id="IPR029044">
    <property type="entry name" value="Nucleotide-diphossugar_trans"/>
</dbReference>
<keyword evidence="3" id="KW-0501">Molybdenum cofactor biosynthesis</keyword>
<comment type="similarity">
    <text evidence="1">Belongs to the carbon-nitrogen hydrolase superfamily. NIT1/NIT2 family.</text>
</comment>
<dbReference type="GO" id="GO:0016787">
    <property type="term" value="F:hydrolase activity"/>
    <property type="evidence" value="ECO:0007669"/>
    <property type="project" value="UniProtKB-KW"/>
</dbReference>
<dbReference type="PANTHER" id="PTHR23088">
    <property type="entry name" value="NITRILASE-RELATED"/>
    <property type="match status" value="1"/>
</dbReference>
<dbReference type="EMBL" id="JBHSLN010000018">
    <property type="protein sequence ID" value="MFC5297092.1"/>
    <property type="molecule type" value="Genomic_DNA"/>
</dbReference>
<dbReference type="PANTHER" id="PTHR23088:SF27">
    <property type="entry name" value="DEAMINATED GLUTATHIONE AMIDASE"/>
    <property type="match status" value="1"/>
</dbReference>
<dbReference type="Gene3D" id="3.60.110.10">
    <property type="entry name" value="Carbon-nitrogen hydrolase"/>
    <property type="match status" value="1"/>
</dbReference>
<dbReference type="Gene3D" id="3.90.550.10">
    <property type="entry name" value="Spore Coat Polysaccharide Biosynthesis Protein SpsA, Chain A"/>
    <property type="match status" value="1"/>
</dbReference>
<dbReference type="InterPro" id="IPR001110">
    <property type="entry name" value="UPF0012_CS"/>
</dbReference>
<dbReference type="InterPro" id="IPR003010">
    <property type="entry name" value="C-N_Hydrolase"/>
</dbReference>
<evidence type="ECO:0000256" key="1">
    <source>
        <dbReference type="ARBA" id="ARBA00010613"/>
    </source>
</evidence>
<dbReference type="SUPFAM" id="SSF56317">
    <property type="entry name" value="Carbon-nitrogen hydrolase"/>
    <property type="match status" value="2"/>
</dbReference>
<gene>
    <name evidence="6" type="ORF">ACFPK8_06170</name>
</gene>
<dbReference type="PROSITE" id="PS50263">
    <property type="entry name" value="CN_HYDROLASE"/>
    <property type="match status" value="1"/>
</dbReference>
<dbReference type="GeneID" id="303298716"/>
<organism evidence="6 7">
    <name type="scientific">Brachybacterium tyrofermentans</name>
    <dbReference type="NCBI Taxonomy" id="47848"/>
    <lineage>
        <taxon>Bacteria</taxon>
        <taxon>Bacillati</taxon>
        <taxon>Actinomycetota</taxon>
        <taxon>Actinomycetes</taxon>
        <taxon>Micrococcales</taxon>
        <taxon>Dermabacteraceae</taxon>
        <taxon>Brachybacterium</taxon>
    </lineage>
</organism>
<evidence type="ECO:0000256" key="2">
    <source>
        <dbReference type="ARBA" id="ARBA00023134"/>
    </source>
</evidence>
<dbReference type="CDD" id="cd02503">
    <property type="entry name" value="MobA"/>
    <property type="match status" value="1"/>
</dbReference>
<keyword evidence="2" id="KW-0342">GTP-binding</keyword>
<proteinExistence type="inferred from homology"/>
<name>A0ABW0FCC3_9MICO</name>
<dbReference type="RefSeq" id="WP_343925817.1">
    <property type="nucleotide sequence ID" value="NZ_BAAAIR010000048.1"/>
</dbReference>
<evidence type="ECO:0000259" key="5">
    <source>
        <dbReference type="PROSITE" id="PS50263"/>
    </source>
</evidence>
<keyword evidence="7" id="KW-1185">Reference proteome</keyword>
<dbReference type="PROSITE" id="PS01227">
    <property type="entry name" value="UPF0012"/>
    <property type="match status" value="1"/>
</dbReference>
<comment type="caution">
    <text evidence="6">The sequence shown here is derived from an EMBL/GenBank/DDBJ whole genome shotgun (WGS) entry which is preliminary data.</text>
</comment>
<feature type="region of interest" description="Disordered" evidence="4">
    <location>
        <begin position="305"/>
        <end position="338"/>
    </location>
</feature>
<evidence type="ECO:0000256" key="4">
    <source>
        <dbReference type="SAM" id="MobiDB-lite"/>
    </source>
</evidence>
<feature type="domain" description="CN hydrolase" evidence="5">
    <location>
        <begin position="218"/>
        <end position="493"/>
    </location>
</feature>
<keyword evidence="2" id="KW-0547">Nucleotide-binding</keyword>
<protein>
    <submittedName>
        <fullName evidence="6">Nitrilase-related carbon-nitrogen hydrolase</fullName>
    </submittedName>
</protein>
<dbReference type="InterPro" id="IPR025877">
    <property type="entry name" value="MobA-like_NTP_Trfase"/>
</dbReference>
<dbReference type="InterPro" id="IPR036526">
    <property type="entry name" value="C-N_Hydrolase_sf"/>
</dbReference>
<dbReference type="Pfam" id="PF12804">
    <property type="entry name" value="NTP_transf_3"/>
    <property type="match status" value="1"/>
</dbReference>
<evidence type="ECO:0000256" key="3">
    <source>
        <dbReference type="ARBA" id="ARBA00023150"/>
    </source>
</evidence>
<dbReference type="InterPro" id="IPR013482">
    <property type="entry name" value="Molybde_CF_guanTrfase"/>
</dbReference>
<dbReference type="SUPFAM" id="SSF53448">
    <property type="entry name" value="Nucleotide-diphospho-sugar transferases"/>
    <property type="match status" value="1"/>
</dbReference>